<dbReference type="Proteomes" id="UP001396898">
    <property type="component" value="Unassembled WGS sequence"/>
</dbReference>
<feature type="compositionally biased region" description="Polar residues" evidence="6">
    <location>
        <begin position="453"/>
        <end position="462"/>
    </location>
</feature>
<dbReference type="SUPFAM" id="SSF103473">
    <property type="entry name" value="MFS general substrate transporter"/>
    <property type="match status" value="1"/>
</dbReference>
<evidence type="ECO:0000313" key="9">
    <source>
        <dbReference type="EMBL" id="KAK8018567.1"/>
    </source>
</evidence>
<keyword evidence="2" id="KW-0813">Transport</keyword>
<proteinExistence type="predicted"/>
<dbReference type="InterPro" id="IPR020846">
    <property type="entry name" value="MFS_dom"/>
</dbReference>
<accession>A0ABR1RUK2</accession>
<feature type="transmembrane region" description="Helical" evidence="7">
    <location>
        <begin position="103"/>
        <end position="122"/>
    </location>
</feature>
<organism evidence="9 10">
    <name type="scientific">Apiospora marii</name>
    <dbReference type="NCBI Taxonomy" id="335849"/>
    <lineage>
        <taxon>Eukaryota</taxon>
        <taxon>Fungi</taxon>
        <taxon>Dikarya</taxon>
        <taxon>Ascomycota</taxon>
        <taxon>Pezizomycotina</taxon>
        <taxon>Sordariomycetes</taxon>
        <taxon>Xylariomycetidae</taxon>
        <taxon>Amphisphaeriales</taxon>
        <taxon>Apiosporaceae</taxon>
        <taxon>Apiospora</taxon>
    </lineage>
</organism>
<feature type="domain" description="Major facilitator superfamily (MFS) profile" evidence="8">
    <location>
        <begin position="36"/>
        <end position="445"/>
    </location>
</feature>
<evidence type="ECO:0000256" key="2">
    <source>
        <dbReference type="ARBA" id="ARBA00022448"/>
    </source>
</evidence>
<keyword evidence="10" id="KW-1185">Reference proteome</keyword>
<evidence type="ECO:0000259" key="8">
    <source>
        <dbReference type="PROSITE" id="PS50850"/>
    </source>
</evidence>
<evidence type="ECO:0000313" key="10">
    <source>
        <dbReference type="Proteomes" id="UP001396898"/>
    </source>
</evidence>
<evidence type="ECO:0000256" key="7">
    <source>
        <dbReference type="SAM" id="Phobius"/>
    </source>
</evidence>
<dbReference type="EMBL" id="JAQQWI010000010">
    <property type="protein sequence ID" value="KAK8018567.1"/>
    <property type="molecule type" value="Genomic_DNA"/>
</dbReference>
<comment type="subcellular location">
    <subcellularLocation>
        <location evidence="1">Membrane</location>
        <topology evidence="1">Multi-pass membrane protein</topology>
    </subcellularLocation>
</comment>
<feature type="transmembrane region" description="Helical" evidence="7">
    <location>
        <begin position="74"/>
        <end position="96"/>
    </location>
</feature>
<dbReference type="Gene3D" id="1.20.1250.20">
    <property type="entry name" value="MFS general substrate transporter like domains"/>
    <property type="match status" value="2"/>
</dbReference>
<reference evidence="9 10" key="1">
    <citation type="submission" date="2023-01" db="EMBL/GenBank/DDBJ databases">
        <title>Analysis of 21 Apiospora genomes using comparative genomics revels a genus with tremendous synthesis potential of carbohydrate active enzymes and secondary metabolites.</title>
        <authorList>
            <person name="Sorensen T."/>
        </authorList>
    </citation>
    <scope>NUCLEOTIDE SEQUENCE [LARGE SCALE GENOMIC DNA]</scope>
    <source>
        <strain evidence="9 10">CBS 20057</strain>
    </source>
</reference>
<evidence type="ECO:0000256" key="5">
    <source>
        <dbReference type="ARBA" id="ARBA00023136"/>
    </source>
</evidence>
<dbReference type="PROSITE" id="PS50850">
    <property type="entry name" value="MFS"/>
    <property type="match status" value="1"/>
</dbReference>
<dbReference type="PANTHER" id="PTHR43791:SF52">
    <property type="entry name" value="TRANSPORTER, PUTATIVE (AFU_ORTHOLOGUE AFUA_1G11820)-RELATED"/>
    <property type="match status" value="1"/>
</dbReference>
<dbReference type="Pfam" id="PF07690">
    <property type="entry name" value="MFS_1"/>
    <property type="match status" value="1"/>
</dbReference>
<evidence type="ECO:0000256" key="1">
    <source>
        <dbReference type="ARBA" id="ARBA00004141"/>
    </source>
</evidence>
<feature type="transmembrane region" description="Helical" evidence="7">
    <location>
        <begin position="325"/>
        <end position="341"/>
    </location>
</feature>
<feature type="transmembrane region" description="Helical" evidence="7">
    <location>
        <begin position="191"/>
        <end position="212"/>
    </location>
</feature>
<evidence type="ECO:0000256" key="6">
    <source>
        <dbReference type="SAM" id="MobiDB-lite"/>
    </source>
</evidence>
<evidence type="ECO:0000256" key="4">
    <source>
        <dbReference type="ARBA" id="ARBA00022989"/>
    </source>
</evidence>
<dbReference type="InterPro" id="IPR011701">
    <property type="entry name" value="MFS"/>
</dbReference>
<feature type="region of interest" description="Disordered" evidence="6">
    <location>
        <begin position="449"/>
        <end position="470"/>
    </location>
</feature>
<evidence type="ECO:0000256" key="3">
    <source>
        <dbReference type="ARBA" id="ARBA00022692"/>
    </source>
</evidence>
<keyword evidence="3 7" id="KW-0812">Transmembrane</keyword>
<keyword evidence="4 7" id="KW-1133">Transmembrane helix</keyword>
<name>A0ABR1RUK2_9PEZI</name>
<feature type="transmembrane region" description="Helical" evidence="7">
    <location>
        <begin position="353"/>
        <end position="373"/>
    </location>
</feature>
<feature type="transmembrane region" description="Helical" evidence="7">
    <location>
        <begin position="385"/>
        <end position="405"/>
    </location>
</feature>
<keyword evidence="5 7" id="KW-0472">Membrane</keyword>
<feature type="transmembrane region" description="Helical" evidence="7">
    <location>
        <begin position="260"/>
        <end position="281"/>
    </location>
</feature>
<protein>
    <submittedName>
        <fullName evidence="9">Major facilitator superfamily domain-containing protein</fullName>
    </submittedName>
</protein>
<feature type="transmembrane region" description="Helical" evidence="7">
    <location>
        <begin position="128"/>
        <end position="151"/>
    </location>
</feature>
<feature type="transmembrane region" description="Helical" evidence="7">
    <location>
        <begin position="163"/>
        <end position="185"/>
    </location>
</feature>
<dbReference type="PANTHER" id="PTHR43791">
    <property type="entry name" value="PERMEASE-RELATED"/>
    <property type="match status" value="1"/>
</dbReference>
<feature type="transmembrane region" description="Helical" evidence="7">
    <location>
        <begin position="34"/>
        <end position="54"/>
    </location>
</feature>
<comment type="caution">
    <text evidence="9">The sequence shown here is derived from an EMBL/GenBank/DDBJ whole genome shotgun (WGS) entry which is preliminary data.</text>
</comment>
<feature type="transmembrane region" description="Helical" evidence="7">
    <location>
        <begin position="417"/>
        <end position="441"/>
    </location>
</feature>
<dbReference type="InterPro" id="IPR036259">
    <property type="entry name" value="MFS_trans_sf"/>
</dbReference>
<sequence length="470" mass="52105">MLGRATSWVQRVLRRTPGEYVTVAEERLVRKLDFMICPIFFLINFASLLDRSNIGNAKIQGMDEDLGLNIGNRYNLVLVVFFVPYILLEIPSNLIVRHVRPSYYLSALIFSWGIVVMCEGFVNTYQALIGLRFLLGALEAGIFPGILYVTSMYYKRFEYQGRLTAIWSSAILSNAFGGLLAYSIAHLDGHFGIFIIEGAATAFLGTVAFFWIPDWPEQNKYLSVADKEMIRQRLLSDQPTNEEDELSLGKLGAILRDWKICISALIAFGGIVTAYSMTLFLPTILNGFGWDRVAVQLHTIPVWAVAFVVAAVVSWASDRLQHRSLFILGLSVPPTVGYAILLRQDAFSRRAQYAATFLVVLGVATTPFAYAWLMNNLRGHGARAVGSAVMNSVGNLGGVVASNIFMGRDAPRYYAGYGTALACIWVVVVGTVVMAVVMYMANRTRRHAEGTGLSDTEQSRSTEPAYEYTL</sequence>
<gene>
    <name evidence="9" type="ORF">PG991_007757</name>
</gene>
<feature type="transmembrane region" description="Helical" evidence="7">
    <location>
        <begin position="293"/>
        <end position="313"/>
    </location>
</feature>